<dbReference type="AlphaFoldDB" id="X1LBG8"/>
<comment type="caution">
    <text evidence="1">The sequence shown here is derived from an EMBL/GenBank/DDBJ whole genome shotgun (WGS) entry which is preliminary data.</text>
</comment>
<reference evidence="1" key="1">
    <citation type="journal article" date="2014" name="Front. Microbiol.">
        <title>High frequency of phylogenetically diverse reductive dehalogenase-homologous genes in deep subseafloor sedimentary metagenomes.</title>
        <authorList>
            <person name="Kawai M."/>
            <person name="Futagami T."/>
            <person name="Toyoda A."/>
            <person name="Takaki Y."/>
            <person name="Nishi S."/>
            <person name="Hori S."/>
            <person name="Arai W."/>
            <person name="Tsubouchi T."/>
            <person name="Morono Y."/>
            <person name="Uchiyama I."/>
            <person name="Ito T."/>
            <person name="Fujiyama A."/>
            <person name="Inagaki F."/>
            <person name="Takami H."/>
        </authorList>
    </citation>
    <scope>NUCLEOTIDE SEQUENCE</scope>
    <source>
        <strain evidence="1">Expedition CK06-06</strain>
    </source>
</reference>
<evidence type="ECO:0000313" key="1">
    <source>
        <dbReference type="EMBL" id="GAI16662.1"/>
    </source>
</evidence>
<dbReference type="EMBL" id="BARV01006756">
    <property type="protein sequence ID" value="GAI16662.1"/>
    <property type="molecule type" value="Genomic_DNA"/>
</dbReference>
<name>X1LBG8_9ZZZZ</name>
<gene>
    <name evidence="1" type="ORF">S06H3_13845</name>
</gene>
<dbReference type="Gene3D" id="3.50.80.10">
    <property type="entry name" value="D-tyrosyl-tRNA(Tyr) deacylase"/>
    <property type="match status" value="1"/>
</dbReference>
<proteinExistence type="predicted"/>
<evidence type="ECO:0008006" key="2">
    <source>
        <dbReference type="Google" id="ProtNLM"/>
    </source>
</evidence>
<organism evidence="1">
    <name type="scientific">marine sediment metagenome</name>
    <dbReference type="NCBI Taxonomy" id="412755"/>
    <lineage>
        <taxon>unclassified sequences</taxon>
        <taxon>metagenomes</taxon>
        <taxon>ecological metagenomes</taxon>
    </lineage>
</organism>
<accession>X1LBG8</accession>
<feature type="non-terminal residue" evidence="1">
    <location>
        <position position="40"/>
    </location>
</feature>
<protein>
    <recommendedName>
        <fullName evidence="2">Threonyl-tRNA synthetase editing domain-containing protein</fullName>
    </recommendedName>
</protein>
<sequence>MKLLFVHADYVNYQVKERAKFAEEISHNRKAGGMRNPLIV</sequence>
<dbReference type="InterPro" id="IPR023509">
    <property type="entry name" value="DTD-like_sf"/>
</dbReference>